<protein>
    <submittedName>
        <fullName evidence="3">Uncharacterized protein</fullName>
    </submittedName>
</protein>
<reference evidence="4" key="1">
    <citation type="submission" date="2016-06" db="EMBL/GenBank/DDBJ databases">
        <authorList>
            <person name="Varghese N."/>
            <person name="Submissions Spin"/>
        </authorList>
    </citation>
    <scope>NUCLEOTIDE SEQUENCE [LARGE SCALE GENOMIC DNA]</scope>
    <source>
        <strain evidence="4">DSM 45246</strain>
    </source>
</reference>
<dbReference type="InterPro" id="IPR006311">
    <property type="entry name" value="TAT_signal"/>
</dbReference>
<dbReference type="PROSITE" id="PS51318">
    <property type="entry name" value="TAT"/>
    <property type="match status" value="1"/>
</dbReference>
<dbReference type="AlphaFoldDB" id="A0A1C4X1D0"/>
<keyword evidence="2" id="KW-0732">Signal</keyword>
<dbReference type="EMBL" id="FMCS01000005">
    <property type="protein sequence ID" value="SCF02204.1"/>
    <property type="molecule type" value="Genomic_DNA"/>
</dbReference>
<proteinExistence type="predicted"/>
<evidence type="ECO:0000313" key="3">
    <source>
        <dbReference type="EMBL" id="SCF02204.1"/>
    </source>
</evidence>
<keyword evidence="4" id="KW-1185">Reference proteome</keyword>
<evidence type="ECO:0000313" key="4">
    <source>
        <dbReference type="Proteomes" id="UP000199629"/>
    </source>
</evidence>
<name>A0A1C4X1D0_9ACTN</name>
<evidence type="ECO:0000256" key="2">
    <source>
        <dbReference type="SAM" id="SignalP"/>
    </source>
</evidence>
<feature type="chain" id="PRO_5008707487" evidence="2">
    <location>
        <begin position="27"/>
        <end position="78"/>
    </location>
</feature>
<accession>A0A1C4X1D0</accession>
<evidence type="ECO:0000256" key="1">
    <source>
        <dbReference type="SAM" id="MobiDB-lite"/>
    </source>
</evidence>
<feature type="region of interest" description="Disordered" evidence="1">
    <location>
        <begin position="33"/>
        <end position="78"/>
    </location>
</feature>
<dbReference type="Proteomes" id="UP000199629">
    <property type="component" value="Unassembled WGS sequence"/>
</dbReference>
<sequence>MRRRRSRRRSLLQAAVISVTALVAAAAVVRAGRRQAGKDSAAGLPARGGTDTRISPFDAALPGHRDGATPAVLTRSAD</sequence>
<gene>
    <name evidence="3" type="ORF">GA0070214_1055</name>
</gene>
<feature type="signal peptide" evidence="2">
    <location>
        <begin position="1"/>
        <end position="26"/>
    </location>
</feature>
<organism evidence="3 4">
    <name type="scientific">Micromonospora chaiyaphumensis</name>
    <dbReference type="NCBI Taxonomy" id="307119"/>
    <lineage>
        <taxon>Bacteria</taxon>
        <taxon>Bacillati</taxon>
        <taxon>Actinomycetota</taxon>
        <taxon>Actinomycetes</taxon>
        <taxon>Micromonosporales</taxon>
        <taxon>Micromonosporaceae</taxon>
        <taxon>Micromonospora</taxon>
    </lineage>
</organism>